<evidence type="ECO:0000313" key="1">
    <source>
        <dbReference type="EMBL" id="GAX83305.1"/>
    </source>
</evidence>
<proteinExistence type="predicted"/>
<comment type="caution">
    <text evidence="1">The sequence shown here is derived from an EMBL/GenBank/DDBJ whole genome shotgun (WGS) entry which is preliminary data.</text>
</comment>
<reference evidence="1 2" key="1">
    <citation type="submission" date="2017-08" db="EMBL/GenBank/DDBJ databases">
        <title>Acidophilic green algal genome provides insights into adaptation to an acidic environment.</title>
        <authorList>
            <person name="Hirooka S."/>
            <person name="Hirose Y."/>
            <person name="Kanesaki Y."/>
            <person name="Higuchi S."/>
            <person name="Fujiwara T."/>
            <person name="Onuma R."/>
            <person name="Era A."/>
            <person name="Ohbayashi R."/>
            <person name="Uzuka A."/>
            <person name="Nozaki H."/>
            <person name="Yoshikawa H."/>
            <person name="Miyagishima S.Y."/>
        </authorList>
    </citation>
    <scope>NUCLEOTIDE SEQUENCE [LARGE SCALE GENOMIC DNA]</scope>
    <source>
        <strain evidence="1 2">NIES-2499</strain>
    </source>
</reference>
<organism evidence="1 2">
    <name type="scientific">Chlamydomonas eustigma</name>
    <dbReference type="NCBI Taxonomy" id="1157962"/>
    <lineage>
        <taxon>Eukaryota</taxon>
        <taxon>Viridiplantae</taxon>
        <taxon>Chlorophyta</taxon>
        <taxon>core chlorophytes</taxon>
        <taxon>Chlorophyceae</taxon>
        <taxon>CS clade</taxon>
        <taxon>Chlamydomonadales</taxon>
        <taxon>Chlamydomonadaceae</taxon>
        <taxon>Chlamydomonas</taxon>
    </lineage>
</organism>
<sequence>MQGEFQRLESRGIKLSPIMNVGRTHVRLDRKSLTNIALRLYKNSTDPEIRRLVTGYETSHKLLLSGHIKDPRKLLPKGPFKTRKMDKDQYQSKVDEWKAEIKEIKLTSEYIRMDCLYKQHHDLNTSLIALMFVKSRKGGWQFDASIMTYGVASSVQYSKTVLVKTTAKTKKLVSEKPISASPDNDYDKSLSTLISLPRKKGSVLVAGNDPGRVDIACITFKLDDQNAKAYPKAMKDNKSAQEKSWSLSGCHFRTASGIKEEMCRKSLDYDCLKGDSVENGHLKGYGHVESNCQNMPRAPKDVQDIVQAYWQKAIHRNKVRRGGLDVEKDKEKKDKDYEKRYPEVRGLRYLPSKRIYLGRDVSAAGCIARLAAYRMLHGVNKKPQPFCRKVWSL</sequence>
<dbReference type="EMBL" id="BEGY01000096">
    <property type="protein sequence ID" value="GAX83305.1"/>
    <property type="molecule type" value="Genomic_DNA"/>
</dbReference>
<name>A0A250XJP4_9CHLO</name>
<gene>
    <name evidence="1" type="ORF">CEUSTIGMA_g10731.t1</name>
</gene>
<dbReference type="Proteomes" id="UP000232323">
    <property type="component" value="Unassembled WGS sequence"/>
</dbReference>
<protein>
    <submittedName>
        <fullName evidence="1">Uncharacterized protein</fullName>
    </submittedName>
</protein>
<dbReference type="AlphaFoldDB" id="A0A250XJP4"/>
<keyword evidence="2" id="KW-1185">Reference proteome</keyword>
<evidence type="ECO:0000313" key="2">
    <source>
        <dbReference type="Proteomes" id="UP000232323"/>
    </source>
</evidence>
<accession>A0A250XJP4</accession>